<comment type="caution">
    <text evidence="2">The sequence shown here is derived from an EMBL/GenBank/DDBJ whole genome shotgun (WGS) entry which is preliminary data.</text>
</comment>
<gene>
    <name evidence="2" type="ORF">IAA53_05000</name>
</gene>
<protein>
    <recommendedName>
        <fullName evidence="4">YtxH domain-containing protein</fullName>
    </recommendedName>
</protein>
<proteinExistence type="predicted"/>
<dbReference type="EMBL" id="DVHE01000043">
    <property type="protein sequence ID" value="HIR50629.1"/>
    <property type="molecule type" value="Genomic_DNA"/>
</dbReference>
<feature type="transmembrane region" description="Helical" evidence="1">
    <location>
        <begin position="6"/>
        <end position="24"/>
    </location>
</feature>
<evidence type="ECO:0000313" key="2">
    <source>
        <dbReference type="EMBL" id="HIR50629.1"/>
    </source>
</evidence>
<keyword evidence="1" id="KW-0812">Transmembrane</keyword>
<evidence type="ECO:0000313" key="3">
    <source>
        <dbReference type="Proteomes" id="UP000824239"/>
    </source>
</evidence>
<reference evidence="2" key="2">
    <citation type="journal article" date="2021" name="PeerJ">
        <title>Extensive microbial diversity within the chicken gut microbiome revealed by metagenomics and culture.</title>
        <authorList>
            <person name="Gilroy R."/>
            <person name="Ravi A."/>
            <person name="Getino M."/>
            <person name="Pursley I."/>
            <person name="Horton D.L."/>
            <person name="Alikhan N.F."/>
            <person name="Baker D."/>
            <person name="Gharbi K."/>
            <person name="Hall N."/>
            <person name="Watson M."/>
            <person name="Adriaenssens E.M."/>
            <person name="Foster-Nyarko E."/>
            <person name="Jarju S."/>
            <person name="Secka A."/>
            <person name="Antonio M."/>
            <person name="Oren A."/>
            <person name="Chaudhuri R.R."/>
            <person name="La Ragione R."/>
            <person name="Hildebrand F."/>
            <person name="Pallen M.J."/>
        </authorList>
    </citation>
    <scope>NUCLEOTIDE SEQUENCE</scope>
    <source>
        <strain evidence="2">ChiBcec15-4380</strain>
    </source>
</reference>
<dbReference type="AlphaFoldDB" id="A0A9D1DHC3"/>
<reference evidence="2" key="1">
    <citation type="submission" date="2020-10" db="EMBL/GenBank/DDBJ databases">
        <authorList>
            <person name="Gilroy R."/>
        </authorList>
    </citation>
    <scope>NUCLEOTIDE SEQUENCE</scope>
    <source>
        <strain evidence="2">ChiBcec15-4380</strain>
    </source>
</reference>
<evidence type="ECO:0000256" key="1">
    <source>
        <dbReference type="SAM" id="Phobius"/>
    </source>
</evidence>
<keyword evidence="1" id="KW-0472">Membrane</keyword>
<accession>A0A9D1DHC3</accession>
<organism evidence="2 3">
    <name type="scientific">Candidatus Avoscillospira avicola</name>
    <dbReference type="NCBI Taxonomy" id="2840706"/>
    <lineage>
        <taxon>Bacteria</taxon>
        <taxon>Bacillati</taxon>
        <taxon>Bacillota</taxon>
        <taxon>Clostridia</taxon>
        <taxon>Eubacteriales</taxon>
        <taxon>Oscillospiraceae</taxon>
        <taxon>Oscillospiraceae incertae sedis</taxon>
        <taxon>Candidatus Avoscillospira</taxon>
    </lineage>
</organism>
<keyword evidence="1" id="KW-1133">Transmembrane helix</keyword>
<evidence type="ECO:0008006" key="4">
    <source>
        <dbReference type="Google" id="ProtNLM"/>
    </source>
</evidence>
<dbReference type="Proteomes" id="UP000824239">
    <property type="component" value="Unassembled WGS sequence"/>
</dbReference>
<sequence>MQVKSLLLSVGIGAVAGAATMLLIPRHSEAYRVADDAAHSLKAGAEKMFDTMRGN</sequence>
<name>A0A9D1DHC3_9FIRM</name>